<accession>A0ACB9N098</accession>
<dbReference type="EMBL" id="CM042887">
    <property type="protein sequence ID" value="KAI4329834.1"/>
    <property type="molecule type" value="Genomic_DNA"/>
</dbReference>
<protein>
    <submittedName>
        <fullName evidence="1">Uncharacterized protein</fullName>
    </submittedName>
</protein>
<name>A0ACB9N098_9MYRT</name>
<evidence type="ECO:0000313" key="2">
    <source>
        <dbReference type="Proteomes" id="UP001057402"/>
    </source>
</evidence>
<organism evidence="1 2">
    <name type="scientific">Melastoma candidum</name>
    <dbReference type="NCBI Taxonomy" id="119954"/>
    <lineage>
        <taxon>Eukaryota</taxon>
        <taxon>Viridiplantae</taxon>
        <taxon>Streptophyta</taxon>
        <taxon>Embryophyta</taxon>
        <taxon>Tracheophyta</taxon>
        <taxon>Spermatophyta</taxon>
        <taxon>Magnoliopsida</taxon>
        <taxon>eudicotyledons</taxon>
        <taxon>Gunneridae</taxon>
        <taxon>Pentapetalae</taxon>
        <taxon>rosids</taxon>
        <taxon>malvids</taxon>
        <taxon>Myrtales</taxon>
        <taxon>Melastomataceae</taxon>
        <taxon>Melastomatoideae</taxon>
        <taxon>Melastomateae</taxon>
        <taxon>Melastoma</taxon>
    </lineage>
</organism>
<comment type="caution">
    <text evidence="1">The sequence shown here is derived from an EMBL/GenBank/DDBJ whole genome shotgun (WGS) entry which is preliminary data.</text>
</comment>
<sequence length="244" mass="27131">MGNASGRSEGEGSDEEGSFGDGGEAYAERTDGGTPVSPMPLRMSIETVNLHDQRPVPVMITWSHGGRQVFVTGSWDNWAVIEPMHSSGEEFILMKLLPSGLYHYRFIVDGNITCDRDFPFSFDEPGGNAYNILDVKEFTAESSENLPESALPDSPEDSYGRNPNQDIDFSKPPPDLPPQMYKPLLDETPSSGADVHQLMARPQHVSLNHLYMKSCDGRVVALSSTQRFLEKYVTVILYKSVRQR</sequence>
<evidence type="ECO:0000313" key="1">
    <source>
        <dbReference type="EMBL" id="KAI4329834.1"/>
    </source>
</evidence>
<proteinExistence type="predicted"/>
<gene>
    <name evidence="1" type="ORF">MLD38_028177</name>
</gene>
<keyword evidence="2" id="KW-1185">Reference proteome</keyword>
<reference evidence="2" key="1">
    <citation type="journal article" date="2023" name="Front. Plant Sci.">
        <title>Chromosomal-level genome assembly of Melastoma candidum provides insights into trichome evolution.</title>
        <authorList>
            <person name="Zhong Y."/>
            <person name="Wu W."/>
            <person name="Sun C."/>
            <person name="Zou P."/>
            <person name="Liu Y."/>
            <person name="Dai S."/>
            <person name="Zhou R."/>
        </authorList>
    </citation>
    <scope>NUCLEOTIDE SEQUENCE [LARGE SCALE GENOMIC DNA]</scope>
</reference>
<dbReference type="Proteomes" id="UP001057402">
    <property type="component" value="Chromosome 8"/>
</dbReference>